<dbReference type="Proteomes" id="UP000231638">
    <property type="component" value="Unassembled WGS sequence"/>
</dbReference>
<evidence type="ECO:0000313" key="2">
    <source>
        <dbReference type="EMBL" id="DAB36692.1"/>
    </source>
</evidence>
<feature type="signal peptide" evidence="1">
    <location>
        <begin position="1"/>
        <end position="17"/>
    </location>
</feature>
<dbReference type="SUPFAM" id="SSF50978">
    <property type="entry name" value="WD40 repeat-like"/>
    <property type="match status" value="1"/>
</dbReference>
<keyword evidence="1" id="KW-0732">Signal</keyword>
<reference evidence="2 3" key="1">
    <citation type="journal article" date="2017" name="Front. Microbiol.">
        <title>Comparative Genomic Analysis of the Class Epsilonproteobacteria and Proposed Reclassification to Epsilonbacteraeota (phyl. nov.).</title>
        <authorList>
            <person name="Waite D.W."/>
            <person name="Vanwonterghem I."/>
            <person name="Rinke C."/>
            <person name="Parks D.H."/>
            <person name="Zhang Y."/>
            <person name="Takai K."/>
            <person name="Sievert S.M."/>
            <person name="Simon J."/>
            <person name="Campbell B.J."/>
            <person name="Hanson T.E."/>
            <person name="Woyke T."/>
            <person name="Klotz M.G."/>
            <person name="Hugenholtz P."/>
        </authorList>
    </citation>
    <scope>NUCLEOTIDE SEQUENCE [LARGE SCALE GENOMIC DNA]</scope>
    <source>
        <strain evidence="2">UBA11420</strain>
    </source>
</reference>
<dbReference type="EMBL" id="DLUG01000094">
    <property type="protein sequence ID" value="DAB36692.1"/>
    <property type="molecule type" value="Genomic_DNA"/>
</dbReference>
<evidence type="ECO:0000313" key="3">
    <source>
        <dbReference type="Proteomes" id="UP000231638"/>
    </source>
</evidence>
<feature type="chain" id="PRO_5013548132" description="WD40 repeat domain-containing protein" evidence="1">
    <location>
        <begin position="18"/>
        <end position="447"/>
    </location>
</feature>
<dbReference type="InterPro" id="IPR015943">
    <property type="entry name" value="WD40/YVTN_repeat-like_dom_sf"/>
</dbReference>
<evidence type="ECO:0008006" key="4">
    <source>
        <dbReference type="Google" id="ProtNLM"/>
    </source>
</evidence>
<proteinExistence type="predicted"/>
<protein>
    <recommendedName>
        <fullName evidence="4">WD40 repeat domain-containing protein</fullName>
    </recommendedName>
</protein>
<evidence type="ECO:0000256" key="1">
    <source>
        <dbReference type="SAM" id="SignalP"/>
    </source>
</evidence>
<organism evidence="2 3">
    <name type="scientific">Sulfurospirillum cavolei</name>
    <dbReference type="NCBI Taxonomy" id="366522"/>
    <lineage>
        <taxon>Bacteria</taxon>
        <taxon>Pseudomonadati</taxon>
        <taxon>Campylobacterota</taxon>
        <taxon>Epsilonproteobacteria</taxon>
        <taxon>Campylobacterales</taxon>
        <taxon>Sulfurospirillaceae</taxon>
        <taxon>Sulfurospirillum</taxon>
    </lineage>
</organism>
<dbReference type="InterPro" id="IPR036322">
    <property type="entry name" value="WD40_repeat_dom_sf"/>
</dbReference>
<dbReference type="STRING" id="366522.GCA_001548055_01883"/>
<comment type="caution">
    <text evidence="2">The sequence shown here is derived from an EMBL/GenBank/DDBJ whole genome shotgun (WGS) entry which is preliminary data.</text>
</comment>
<dbReference type="AlphaFoldDB" id="A0A2D3W5Q6"/>
<accession>A0A2D3W5Q6</accession>
<sequence length="447" mass="51308">MRAMLGSICFLAVSAWAQESVVATDRTLHLQSDIEGLHVSIDDKPRGITTQGGILKLGIKEDVGTGGFGFHKLVVYKEINATHEYYAEREFKYKPYDPIRISKDTLQPRLKRALLAKQNGLLQSVQLKHRLASKMATDERFIYVLSQSRSKVYSTQKREPSDAEYLEIYDKKTLALVHEMLLNAQDLDSFDRDILLHQGYLYVASKNGKVLFWETKKLLTEAPKELATSAKELNHLRGFGAYLFRFGKGGIVEIYHHNVHVKSLDTKKQRFKGYETLEDKRFDRIFDVLYTDNTLFVANDLGEVQVYALGSSPKESSFITTLRDTNVQDAYDVLALALYDKQTLAVGTDRHGLVLYDTKTLHALASLPNIPKNRVYRIRVWNDTVLLTQELDSPHLYRYDLKRKKITHDFQGEANEVMDFEISDEKLYTLDDGHVYVWNVNPKEEGE</sequence>
<name>A0A2D3W5Q6_9BACT</name>
<dbReference type="Gene3D" id="2.130.10.10">
    <property type="entry name" value="YVTN repeat-like/Quinoprotein amine dehydrogenase"/>
    <property type="match status" value="1"/>
</dbReference>
<gene>
    <name evidence="2" type="ORF">CFH80_03525</name>
</gene>